<dbReference type="PANTHER" id="PTHR47691">
    <property type="entry name" value="REGULATOR-RELATED"/>
    <property type="match status" value="1"/>
</dbReference>
<dbReference type="Gene3D" id="3.40.50.300">
    <property type="entry name" value="P-loop containing nucleotide triphosphate hydrolases"/>
    <property type="match status" value="1"/>
</dbReference>
<evidence type="ECO:0000256" key="1">
    <source>
        <dbReference type="ARBA" id="ARBA00023125"/>
    </source>
</evidence>
<dbReference type="GO" id="GO:0003677">
    <property type="term" value="F:DNA binding"/>
    <property type="evidence" value="ECO:0007669"/>
    <property type="project" value="UniProtKB-UniRule"/>
</dbReference>
<dbReference type="PROSITE" id="PS51755">
    <property type="entry name" value="OMPR_PHOB"/>
    <property type="match status" value="1"/>
</dbReference>
<protein>
    <recommendedName>
        <fullName evidence="3">OmpR/PhoB-type domain-containing protein</fullName>
    </recommendedName>
</protein>
<dbReference type="EMBL" id="RCZC01000001">
    <property type="protein sequence ID" value="TPG56556.1"/>
    <property type="molecule type" value="Genomic_DNA"/>
</dbReference>
<dbReference type="InterPro" id="IPR027417">
    <property type="entry name" value="P-loop_NTPase"/>
</dbReference>
<dbReference type="SMART" id="SM00862">
    <property type="entry name" value="Trans_reg_C"/>
    <property type="match status" value="1"/>
</dbReference>
<dbReference type="GO" id="GO:0006355">
    <property type="term" value="P:regulation of DNA-templated transcription"/>
    <property type="evidence" value="ECO:0007669"/>
    <property type="project" value="InterPro"/>
</dbReference>
<comment type="caution">
    <text evidence="4">The sequence shown here is derived from an EMBL/GenBank/DDBJ whole genome shotgun (WGS) entry which is preliminary data.</text>
</comment>
<gene>
    <name evidence="4" type="ORF">EAH76_03210</name>
</gene>
<proteinExistence type="predicted"/>
<dbReference type="InterPro" id="IPR001867">
    <property type="entry name" value="OmpR/PhoB-type_DNA-bd"/>
</dbReference>
<keyword evidence="1 2" id="KW-0238">DNA-binding</keyword>
<sequence length="942" mass="102349">MAADIKLEFERFRLLPTQRQLLEDGVAVRIGSRAFDILNVLALAGGELVTTRDLFDQVWPESTVDQNTLRVHVAALRAVLGHNSAGKSFVINIAGRGYQLGAEVRRLDAPDSRVMDARSPIRPIPIRVSQILGRDDTISLLASELGTRQFITVVGFGGIGKTTVALAVAERCKDLYDNIAFVDLGLLPPSSHVGQAVALAVGLTMDVDDTVPVLTALFEHTKTLIILDNCEHLISSAALFSETLFRSAPNIALLCTSREPLRASGEWVYRLKPLRVPPAGRESETAESAMSHSAVQFFVHRAKSANIDFALGETDIEAVCEICRKLDGIPLAIELAASWSDMYGVRALAANLNEIILSQGLGRRGAADRHTSLRATMKWSYGLLALPEQRLLRRLSVFAGEFSLEAAMVVGGDAEESEDRLRYALAELVQKNLVNMRSSNDQALYHLLEAPRAFARETLSAAGELDTVRRQHLLWVLDQLNQAKAAYRPAARRQWLRDHVTLLDETRGAAFWSLTEGCAPDLAIELGFRAVVLWFHFSRNFEAREFLEAVQARSATAPGRSDLEDMRLRTALGVSLMFTRAPNAEVVSNWQVVLRLADANGDSRVQMMAQCGLWLMASFRTDFGAAGLHARAFAALAQAEGSRDDIATAARLEAGIQFSLGELDRAREACNQALTASAEPDAGSGAVFFHFDLRSQILGRLSKIDWLQGRFDDALANAQLGIDAAQQSGHDLSVGFAILDGLAQLAIWLGDAPLTQKALDRFITMPEGRGLRASEAVDVMGAAALAQQGEITQAADIVARVFSQPSGLVILGRFPSLTGRFADILGEAGQFDEAVKLVGAATRWEDTERGDVMSPELMRARGRLLVVSGDTAGAAACYRDASRLAERHGSVAWQLRIAIDHLTLVRGTAEETLARRDLESVVSRLGPGDSSDLRRAAQLLAA</sequence>
<dbReference type="CDD" id="cd00383">
    <property type="entry name" value="trans_reg_C"/>
    <property type="match status" value="1"/>
</dbReference>
<dbReference type="InterPro" id="IPR058852">
    <property type="entry name" value="HTH_77"/>
</dbReference>
<feature type="DNA-binding region" description="OmpR/PhoB-type" evidence="2">
    <location>
        <begin position="4"/>
        <end position="102"/>
    </location>
</feature>
<dbReference type="RefSeq" id="WP_140848020.1">
    <property type="nucleotide sequence ID" value="NZ_RCZC01000001.1"/>
</dbReference>
<dbReference type="InterPro" id="IPR011990">
    <property type="entry name" value="TPR-like_helical_dom_sf"/>
</dbReference>
<dbReference type="AlphaFoldDB" id="A0A502G5S9"/>
<name>A0A502G5S9_9SPHN</name>
<dbReference type="PRINTS" id="PR00364">
    <property type="entry name" value="DISEASERSIST"/>
</dbReference>
<dbReference type="Proteomes" id="UP000319931">
    <property type="component" value="Unassembled WGS sequence"/>
</dbReference>
<dbReference type="PANTHER" id="PTHR47691:SF3">
    <property type="entry name" value="HTH-TYPE TRANSCRIPTIONAL REGULATOR RV0890C-RELATED"/>
    <property type="match status" value="1"/>
</dbReference>
<dbReference type="InterPro" id="IPR036388">
    <property type="entry name" value="WH-like_DNA-bd_sf"/>
</dbReference>
<dbReference type="Pfam" id="PF25872">
    <property type="entry name" value="HTH_77"/>
    <property type="match status" value="1"/>
</dbReference>
<evidence type="ECO:0000259" key="3">
    <source>
        <dbReference type="PROSITE" id="PS51755"/>
    </source>
</evidence>
<organism evidence="4 5">
    <name type="scientific">Sphingomonas glacialis</name>
    <dbReference type="NCBI Taxonomy" id="658225"/>
    <lineage>
        <taxon>Bacteria</taxon>
        <taxon>Pseudomonadati</taxon>
        <taxon>Pseudomonadota</taxon>
        <taxon>Alphaproteobacteria</taxon>
        <taxon>Sphingomonadales</taxon>
        <taxon>Sphingomonadaceae</taxon>
        <taxon>Sphingomonas</taxon>
    </lineage>
</organism>
<dbReference type="Pfam" id="PF00486">
    <property type="entry name" value="Trans_reg_C"/>
    <property type="match status" value="1"/>
</dbReference>
<dbReference type="Gene3D" id="1.10.10.10">
    <property type="entry name" value="Winged helix-like DNA-binding domain superfamily/Winged helix DNA-binding domain"/>
    <property type="match status" value="1"/>
</dbReference>
<dbReference type="InterPro" id="IPR016032">
    <property type="entry name" value="Sig_transdc_resp-reg_C-effctor"/>
</dbReference>
<accession>A0A502G5S9</accession>
<evidence type="ECO:0000256" key="2">
    <source>
        <dbReference type="PROSITE-ProRule" id="PRU01091"/>
    </source>
</evidence>
<dbReference type="SUPFAM" id="SSF46894">
    <property type="entry name" value="C-terminal effector domain of the bipartite response regulators"/>
    <property type="match status" value="1"/>
</dbReference>
<dbReference type="SUPFAM" id="SSF48452">
    <property type="entry name" value="TPR-like"/>
    <property type="match status" value="1"/>
</dbReference>
<dbReference type="OrthoDB" id="4473689at2"/>
<dbReference type="GO" id="GO:0000160">
    <property type="term" value="P:phosphorelay signal transduction system"/>
    <property type="evidence" value="ECO:0007669"/>
    <property type="project" value="InterPro"/>
</dbReference>
<dbReference type="SUPFAM" id="SSF52540">
    <property type="entry name" value="P-loop containing nucleoside triphosphate hydrolases"/>
    <property type="match status" value="1"/>
</dbReference>
<evidence type="ECO:0000313" key="5">
    <source>
        <dbReference type="Proteomes" id="UP000319931"/>
    </source>
</evidence>
<feature type="domain" description="OmpR/PhoB-type" evidence="3">
    <location>
        <begin position="4"/>
        <end position="102"/>
    </location>
</feature>
<reference evidence="4 5" key="1">
    <citation type="journal article" date="2019" name="Environ. Microbiol.">
        <title>Species interactions and distinct microbial communities in high Arctic permafrost affected cryosols are associated with the CH4 and CO2 gas fluxes.</title>
        <authorList>
            <person name="Altshuler I."/>
            <person name="Hamel J."/>
            <person name="Turney S."/>
            <person name="Magnuson E."/>
            <person name="Levesque R."/>
            <person name="Greer C."/>
            <person name="Whyte L.G."/>
        </authorList>
    </citation>
    <scope>NUCLEOTIDE SEQUENCE [LARGE SCALE GENOMIC DNA]</scope>
    <source>
        <strain evidence="4 5">E6.1</strain>
    </source>
</reference>
<evidence type="ECO:0000313" key="4">
    <source>
        <dbReference type="EMBL" id="TPG56556.1"/>
    </source>
</evidence>
<keyword evidence="5" id="KW-1185">Reference proteome</keyword>
<dbReference type="Gene3D" id="1.25.40.10">
    <property type="entry name" value="Tetratricopeptide repeat domain"/>
    <property type="match status" value="1"/>
</dbReference>